<keyword evidence="2" id="KW-0547">Nucleotide-binding</keyword>
<evidence type="ECO:0000313" key="6">
    <source>
        <dbReference type="Proteomes" id="UP000658131"/>
    </source>
</evidence>
<proteinExistence type="predicted"/>
<evidence type="ECO:0000313" key="5">
    <source>
        <dbReference type="EMBL" id="MBC8576115.1"/>
    </source>
</evidence>
<dbReference type="PROSITE" id="PS00211">
    <property type="entry name" value="ABC_TRANSPORTER_1"/>
    <property type="match status" value="1"/>
</dbReference>
<gene>
    <name evidence="5" type="ORF">H8717_06805</name>
</gene>
<dbReference type="GO" id="GO:0005524">
    <property type="term" value="F:ATP binding"/>
    <property type="evidence" value="ECO:0007669"/>
    <property type="project" value="UniProtKB-KW"/>
</dbReference>
<dbReference type="InterPro" id="IPR003439">
    <property type="entry name" value="ABC_transporter-like_ATP-bd"/>
</dbReference>
<keyword evidence="3 5" id="KW-0067">ATP-binding</keyword>
<feature type="domain" description="ABC transporter" evidence="4">
    <location>
        <begin position="1"/>
        <end position="176"/>
    </location>
</feature>
<keyword evidence="6" id="KW-1185">Reference proteome</keyword>
<evidence type="ECO:0000256" key="3">
    <source>
        <dbReference type="ARBA" id="ARBA00022840"/>
    </source>
</evidence>
<dbReference type="Proteomes" id="UP000658131">
    <property type="component" value="Unassembled WGS sequence"/>
</dbReference>
<sequence>MTVLDRFRLSVPAGSRVCVMGPSGCGKTTLLRVMMGLLPPDSGRLSGFAERKKSAVFQENRLCENLSVRANLRLSAPRAEDRTLEAVLASLGLKGFLRRPVRTLSGGMQRRIALARALLADYELLFLDEPFTGLDGETRRQAEDFLREQSRGKTVFLATHSEETARVLADQIILLA</sequence>
<dbReference type="PANTHER" id="PTHR42788">
    <property type="entry name" value="TAURINE IMPORT ATP-BINDING PROTEIN-RELATED"/>
    <property type="match status" value="1"/>
</dbReference>
<evidence type="ECO:0000256" key="2">
    <source>
        <dbReference type="ARBA" id="ARBA00022741"/>
    </source>
</evidence>
<dbReference type="SMART" id="SM00382">
    <property type="entry name" value="AAA"/>
    <property type="match status" value="1"/>
</dbReference>
<dbReference type="Gene3D" id="3.40.50.300">
    <property type="entry name" value="P-loop containing nucleotide triphosphate hydrolases"/>
    <property type="match status" value="1"/>
</dbReference>
<dbReference type="PANTHER" id="PTHR42788:SF13">
    <property type="entry name" value="ALIPHATIC SULFONATES IMPORT ATP-BINDING PROTEIN SSUB"/>
    <property type="match status" value="1"/>
</dbReference>
<dbReference type="InterPro" id="IPR017871">
    <property type="entry name" value="ABC_transporter-like_CS"/>
</dbReference>
<name>A0ABR7NIU7_9FIRM</name>
<protein>
    <submittedName>
        <fullName evidence="5">ABC transporter ATP-binding protein</fullName>
    </submittedName>
</protein>
<accession>A0ABR7NIU7</accession>
<dbReference type="InterPro" id="IPR050166">
    <property type="entry name" value="ABC_transporter_ATP-bind"/>
</dbReference>
<dbReference type="Pfam" id="PF00005">
    <property type="entry name" value="ABC_tran"/>
    <property type="match status" value="1"/>
</dbReference>
<dbReference type="PROSITE" id="PS50893">
    <property type="entry name" value="ABC_TRANSPORTER_2"/>
    <property type="match status" value="1"/>
</dbReference>
<evidence type="ECO:0000259" key="4">
    <source>
        <dbReference type="PROSITE" id="PS50893"/>
    </source>
</evidence>
<keyword evidence="1" id="KW-0813">Transport</keyword>
<dbReference type="InterPro" id="IPR027417">
    <property type="entry name" value="P-loop_NTPase"/>
</dbReference>
<organism evidence="5 6">
    <name type="scientific">Yanshouia hominis</name>
    <dbReference type="NCBI Taxonomy" id="2763673"/>
    <lineage>
        <taxon>Bacteria</taxon>
        <taxon>Bacillati</taxon>
        <taxon>Bacillota</taxon>
        <taxon>Clostridia</taxon>
        <taxon>Eubacteriales</taxon>
        <taxon>Oscillospiraceae</taxon>
        <taxon>Yanshouia</taxon>
    </lineage>
</organism>
<evidence type="ECO:0000256" key="1">
    <source>
        <dbReference type="ARBA" id="ARBA00022448"/>
    </source>
</evidence>
<dbReference type="EMBL" id="JACRTB010000008">
    <property type="protein sequence ID" value="MBC8576115.1"/>
    <property type="molecule type" value="Genomic_DNA"/>
</dbReference>
<comment type="caution">
    <text evidence="5">The sequence shown here is derived from an EMBL/GenBank/DDBJ whole genome shotgun (WGS) entry which is preliminary data.</text>
</comment>
<reference evidence="5 6" key="1">
    <citation type="submission" date="2020-08" db="EMBL/GenBank/DDBJ databases">
        <title>Genome public.</title>
        <authorList>
            <person name="Liu C."/>
            <person name="Sun Q."/>
        </authorList>
    </citation>
    <scope>NUCLEOTIDE SEQUENCE [LARGE SCALE GENOMIC DNA]</scope>
    <source>
        <strain evidence="5 6">BX1</strain>
    </source>
</reference>
<dbReference type="SUPFAM" id="SSF52540">
    <property type="entry name" value="P-loop containing nucleoside triphosphate hydrolases"/>
    <property type="match status" value="1"/>
</dbReference>
<dbReference type="InterPro" id="IPR003593">
    <property type="entry name" value="AAA+_ATPase"/>
</dbReference>